<organism evidence="1 2">
    <name type="scientific">Apium graveolens</name>
    <name type="common">Celery</name>
    <dbReference type="NCBI Taxonomy" id="4045"/>
    <lineage>
        <taxon>Eukaryota</taxon>
        <taxon>Viridiplantae</taxon>
        <taxon>Streptophyta</taxon>
        <taxon>Embryophyta</taxon>
        <taxon>Tracheophyta</taxon>
        <taxon>Spermatophyta</taxon>
        <taxon>Magnoliopsida</taxon>
        <taxon>eudicotyledons</taxon>
        <taxon>Gunneridae</taxon>
        <taxon>Pentapetalae</taxon>
        <taxon>asterids</taxon>
        <taxon>campanulids</taxon>
        <taxon>Apiales</taxon>
        <taxon>Apiaceae</taxon>
        <taxon>Apioideae</taxon>
        <taxon>apioid superclade</taxon>
        <taxon>Apieae</taxon>
        <taxon>Apium</taxon>
    </lineage>
</organism>
<dbReference type="AlphaFoldDB" id="A0A6L5B9P3"/>
<protein>
    <submittedName>
        <fullName evidence="1">Uncharacterized protein</fullName>
    </submittedName>
</protein>
<accession>A0A6L5B9P3</accession>
<keyword evidence="2" id="KW-1185">Reference proteome</keyword>
<gene>
    <name evidence="1" type="ORF">AG4045_016365</name>
</gene>
<dbReference type="Proteomes" id="UP000593563">
    <property type="component" value="Unassembled WGS sequence"/>
</dbReference>
<sequence length="106" mass="12169">MARTDEEIDIGYGGQRTTWISYIGDNQRDSRVFVTIISVVTVDKEPPGSHTLEIIREIQEREVEMLKMKKKQQELVAEIFVLGGLMMNMDVNTMNDVTVADIEDYE</sequence>
<evidence type="ECO:0000313" key="1">
    <source>
        <dbReference type="EMBL" id="KAF1002125.1"/>
    </source>
</evidence>
<reference evidence="1" key="1">
    <citation type="submission" date="2020-01" db="EMBL/GenBank/DDBJ databases">
        <title>The Celery Genome Sequence Reveals Sequential Paleo-tetraploidization, Resistance Gene Elimination, Karyotype Evolution, and Functional Innovation in Apiales.</title>
        <authorList>
            <person name="Song X."/>
        </authorList>
    </citation>
    <scope>NUCLEOTIDE SEQUENCE</scope>
    <source>
        <tissue evidence="1">Leaf</tissue>
    </source>
</reference>
<evidence type="ECO:0000313" key="2">
    <source>
        <dbReference type="Proteomes" id="UP000593563"/>
    </source>
</evidence>
<dbReference type="EMBL" id="WRXP01001660">
    <property type="protein sequence ID" value="KAF1002125.1"/>
    <property type="molecule type" value="Genomic_DNA"/>
</dbReference>
<name>A0A6L5B9P3_APIGR</name>
<proteinExistence type="predicted"/>
<comment type="caution">
    <text evidence="1">The sequence shown here is derived from an EMBL/GenBank/DDBJ whole genome shotgun (WGS) entry which is preliminary data.</text>
</comment>